<evidence type="ECO:0000256" key="1">
    <source>
        <dbReference type="SAM" id="Phobius"/>
    </source>
</evidence>
<evidence type="ECO:0000313" key="2">
    <source>
        <dbReference type="EMBL" id="OGY31742.1"/>
    </source>
</evidence>
<reference evidence="2 3" key="1">
    <citation type="journal article" date="2016" name="Nat. Commun.">
        <title>Thousands of microbial genomes shed light on interconnected biogeochemical processes in an aquifer system.</title>
        <authorList>
            <person name="Anantharaman K."/>
            <person name="Brown C.T."/>
            <person name="Hug L.A."/>
            <person name="Sharon I."/>
            <person name="Castelle C.J."/>
            <person name="Probst A.J."/>
            <person name="Thomas B.C."/>
            <person name="Singh A."/>
            <person name="Wilkins M.J."/>
            <person name="Karaoz U."/>
            <person name="Brodie E.L."/>
            <person name="Williams K.H."/>
            <person name="Hubbard S.S."/>
            <person name="Banfield J.F."/>
        </authorList>
    </citation>
    <scope>NUCLEOTIDE SEQUENCE [LARGE SCALE GENOMIC DNA]</scope>
</reference>
<feature type="transmembrane region" description="Helical" evidence="1">
    <location>
        <begin position="22"/>
        <end position="43"/>
    </location>
</feature>
<keyword evidence="1" id="KW-1133">Transmembrane helix</keyword>
<keyword evidence="1" id="KW-0812">Transmembrane</keyword>
<name>A0A1G1WVG5_9BACT</name>
<protein>
    <recommendedName>
        <fullName evidence="4">Mannosyl-glycoprotein endo-beta-N-acetylglucosamidase-like domain-containing protein</fullName>
    </recommendedName>
</protein>
<keyword evidence="1" id="KW-0472">Membrane</keyword>
<evidence type="ECO:0000313" key="3">
    <source>
        <dbReference type="Proteomes" id="UP000179279"/>
    </source>
</evidence>
<gene>
    <name evidence="2" type="ORF">A3A57_02575</name>
</gene>
<accession>A0A1G1WVG5</accession>
<dbReference type="Proteomes" id="UP000179279">
    <property type="component" value="Unassembled WGS sequence"/>
</dbReference>
<dbReference type="AlphaFoldDB" id="A0A1G1WVG5"/>
<comment type="caution">
    <text evidence="2">The sequence shown here is derived from an EMBL/GenBank/DDBJ whole genome shotgun (WGS) entry which is preliminary data.</text>
</comment>
<dbReference type="EMBL" id="MHDA01000027">
    <property type="protein sequence ID" value="OGY31742.1"/>
    <property type="molecule type" value="Genomic_DNA"/>
</dbReference>
<organism evidence="2 3">
    <name type="scientific">Candidatus Woykebacteria bacterium RIFCSPLOWO2_01_FULL_41_12</name>
    <dbReference type="NCBI Taxonomy" id="1802604"/>
    <lineage>
        <taxon>Bacteria</taxon>
        <taxon>Candidatus Woykeibacteriota</taxon>
    </lineage>
</organism>
<sequence>MTTKNFVASIGSTLMGRQVSDVPLLILWFITLVLALFAVSLIIPELIKIEGLNFSVSQSSKNVFDETSLSVNDDTRQLLVSTTVKAGDARVLVIDNFLLRYDSPMIGHGKDFIAAADYYGLDWRLLPAIAFQESNLGKKIPRGSYNPFGWAIYTGKKSGVYFDNWSHSIFTVAAGLKKNYLDNGLATPETIAVRYTEDANQTWVFAVKTAMQELSSQVY</sequence>
<evidence type="ECO:0008006" key="4">
    <source>
        <dbReference type="Google" id="ProtNLM"/>
    </source>
</evidence>
<proteinExistence type="predicted"/>